<keyword evidence="1" id="KW-0732">Signal</keyword>
<evidence type="ECO:0000313" key="2">
    <source>
        <dbReference type="EMBL" id="TSE07672.1"/>
    </source>
</evidence>
<feature type="chain" id="PRO_5022167672" description="Lipocalin-like domain-containing protein" evidence="1">
    <location>
        <begin position="19"/>
        <end position="210"/>
    </location>
</feature>
<evidence type="ECO:0000313" key="3">
    <source>
        <dbReference type="Proteomes" id="UP000318833"/>
    </source>
</evidence>
<sequence>MKKTILFLIYLLSITIHAQESELLGRWQLTKIDDIDAEQEHIFPPLLEFLPNNKIIIKFRNPVFWKYENDTIYIKNKEHEKYRNKMTVLGLHKNTLIVKNYREEKLVFRRLEKTEKKDIYGIWTVKAMKKGTKFNTAFKENTQIHLTRDNKALISLQGETKHFYQKTWDIDLKENMFLLDNNDSLKIIHHSRYYLLFSNHNDAKILLKKK</sequence>
<dbReference type="RefSeq" id="WP_143917065.1">
    <property type="nucleotide sequence ID" value="NZ_CANMIK010000029.1"/>
</dbReference>
<accession>A0A554VIS3</accession>
<name>A0A554VIS3_9FLAO</name>
<dbReference type="Proteomes" id="UP000318833">
    <property type="component" value="Unassembled WGS sequence"/>
</dbReference>
<gene>
    <name evidence="2" type="ORF">FOF46_15330</name>
</gene>
<evidence type="ECO:0000256" key="1">
    <source>
        <dbReference type="SAM" id="SignalP"/>
    </source>
</evidence>
<reference evidence="2 3" key="1">
    <citation type="submission" date="2019-07" db="EMBL/GenBank/DDBJ databases">
        <title>The draft genome sequence of Aquimarina algiphila M91.</title>
        <authorList>
            <person name="Meng X."/>
        </authorList>
    </citation>
    <scope>NUCLEOTIDE SEQUENCE [LARGE SCALE GENOMIC DNA]</scope>
    <source>
        <strain evidence="2 3">M91</strain>
    </source>
</reference>
<protein>
    <recommendedName>
        <fullName evidence="4">Lipocalin-like domain-containing protein</fullName>
    </recommendedName>
</protein>
<feature type="signal peptide" evidence="1">
    <location>
        <begin position="1"/>
        <end position="18"/>
    </location>
</feature>
<dbReference type="AlphaFoldDB" id="A0A554VIS3"/>
<proteinExistence type="predicted"/>
<dbReference type="EMBL" id="VLNR01000031">
    <property type="protein sequence ID" value="TSE07672.1"/>
    <property type="molecule type" value="Genomic_DNA"/>
</dbReference>
<keyword evidence="3" id="KW-1185">Reference proteome</keyword>
<dbReference type="OrthoDB" id="9925202at2"/>
<evidence type="ECO:0008006" key="4">
    <source>
        <dbReference type="Google" id="ProtNLM"/>
    </source>
</evidence>
<organism evidence="2 3">
    <name type="scientific">Aquimarina algiphila</name>
    <dbReference type="NCBI Taxonomy" id="2047982"/>
    <lineage>
        <taxon>Bacteria</taxon>
        <taxon>Pseudomonadati</taxon>
        <taxon>Bacteroidota</taxon>
        <taxon>Flavobacteriia</taxon>
        <taxon>Flavobacteriales</taxon>
        <taxon>Flavobacteriaceae</taxon>
        <taxon>Aquimarina</taxon>
    </lineage>
</organism>
<comment type="caution">
    <text evidence="2">The sequence shown here is derived from an EMBL/GenBank/DDBJ whole genome shotgun (WGS) entry which is preliminary data.</text>
</comment>